<comment type="caution">
    <text evidence="1">The sequence shown here is derived from an EMBL/GenBank/DDBJ whole genome shotgun (WGS) entry which is preliminary data.</text>
</comment>
<evidence type="ECO:0000313" key="2">
    <source>
        <dbReference type="Proteomes" id="UP000317043"/>
    </source>
</evidence>
<dbReference type="InParanoid" id="A0A543B150"/>
<dbReference type="Proteomes" id="UP000317043">
    <property type="component" value="Unassembled WGS sequence"/>
</dbReference>
<organism evidence="1 2">
    <name type="scientific">Stackebrandtia endophytica</name>
    <dbReference type="NCBI Taxonomy" id="1496996"/>
    <lineage>
        <taxon>Bacteria</taxon>
        <taxon>Bacillati</taxon>
        <taxon>Actinomycetota</taxon>
        <taxon>Actinomycetes</taxon>
        <taxon>Glycomycetales</taxon>
        <taxon>Glycomycetaceae</taxon>
        <taxon>Stackebrandtia</taxon>
    </lineage>
</organism>
<evidence type="ECO:0008006" key="3">
    <source>
        <dbReference type="Google" id="ProtNLM"/>
    </source>
</evidence>
<dbReference type="OrthoDB" id="4748025at2"/>
<gene>
    <name evidence="1" type="ORF">FB566_4105</name>
</gene>
<evidence type="ECO:0000313" key="1">
    <source>
        <dbReference type="EMBL" id="TQL78516.1"/>
    </source>
</evidence>
<protein>
    <recommendedName>
        <fullName evidence="3">Ribbon-helix-helix CopG family protein</fullName>
    </recommendedName>
</protein>
<sequence length="79" mass="8687">MAKEKITVTLTEGLSAMVDQRAADVGMNRSQYIEDLISRDNDARTWADYAERTVPALGLNDYAATLAASMKRTYGAADR</sequence>
<name>A0A543B150_9ACTN</name>
<reference evidence="1 2" key="1">
    <citation type="submission" date="2019-06" db="EMBL/GenBank/DDBJ databases">
        <title>Sequencing the genomes of 1000 actinobacteria strains.</title>
        <authorList>
            <person name="Klenk H.-P."/>
        </authorList>
    </citation>
    <scope>NUCLEOTIDE SEQUENCE [LARGE SCALE GENOMIC DNA]</scope>
    <source>
        <strain evidence="1 2">DSM 45928</strain>
    </source>
</reference>
<dbReference type="RefSeq" id="WP_142043062.1">
    <property type="nucleotide sequence ID" value="NZ_JBHTGS010000003.1"/>
</dbReference>
<proteinExistence type="predicted"/>
<dbReference type="EMBL" id="VFOW01000001">
    <property type="protein sequence ID" value="TQL78516.1"/>
    <property type="molecule type" value="Genomic_DNA"/>
</dbReference>
<keyword evidence="2" id="KW-1185">Reference proteome</keyword>
<dbReference type="AlphaFoldDB" id="A0A543B150"/>
<accession>A0A543B150</accession>